<dbReference type="GO" id="GO:0016740">
    <property type="term" value="F:transferase activity"/>
    <property type="evidence" value="ECO:0007669"/>
    <property type="project" value="UniProtKB-KW"/>
</dbReference>
<gene>
    <name evidence="1" type="ORF">DGI_1041</name>
</gene>
<dbReference type="KEGG" id="dgg:DGI_1041"/>
<sequence>MAHKEISLKSPAITHNLSKISHCECRKLLFSFANVLRKQLVAQGMDSARVLESIQLAMKEFGAESFAINQECMHLVQETLENFLNAQDKGGDILGRILVHFIFEAPGGRRLIHAEGSEEDTLARREFTPGIIPRPLMRYFLICIRGTVNGVDPFQSLPVLFGSDFKFIEECTATALELANDYRMVEDSEDSPIYFPGFFLDRRVQVFAVELLGKVWQRLEDLPEEWLLRILHNLHSKRRKTVSSIDMERHFTLEDIRQLREAVQQGLAALQHGLQCDFSASRT</sequence>
<proteinExistence type="predicted"/>
<keyword evidence="1" id="KW-0808">Transferase</keyword>
<dbReference type="EMBL" id="CP006585">
    <property type="protein sequence ID" value="AGW12917.1"/>
    <property type="molecule type" value="Genomic_DNA"/>
</dbReference>
<evidence type="ECO:0000313" key="1">
    <source>
        <dbReference type="EMBL" id="AGW12917.1"/>
    </source>
</evidence>
<reference evidence="1 2" key="1">
    <citation type="journal article" date="2013" name="J. Bacteriol.">
        <title>Roles of HynAB and Ech, the only two hydrogenases found in the model sulfate reducer Desulfovibrio gigas.</title>
        <authorList>
            <person name="Morais-Silva F.O."/>
            <person name="Santos C.I."/>
            <person name="Rodrigues R."/>
            <person name="Pereira I.A."/>
            <person name="Rodrigues-Pousada C."/>
        </authorList>
    </citation>
    <scope>NUCLEOTIDE SEQUENCE [LARGE SCALE GENOMIC DNA]</scope>
    <source>
        <strain evidence="2">ATCC 19364 / DSM 1382 / NCIMB 9332 / VKM B-1759</strain>
    </source>
</reference>
<dbReference type="STRING" id="1121448.DGI_1041"/>
<dbReference type="AlphaFoldDB" id="T2GAG5"/>
<dbReference type="eggNOG" id="ENOG5032DM2">
    <property type="taxonomic scope" value="Bacteria"/>
</dbReference>
<organism evidence="1 2">
    <name type="scientific">Megalodesulfovibrio gigas (strain ATCC 19364 / DSM 1382 / NCIMB 9332 / VKM B-1759)</name>
    <name type="common">Desulfovibrio gigas</name>
    <dbReference type="NCBI Taxonomy" id="1121448"/>
    <lineage>
        <taxon>Bacteria</taxon>
        <taxon>Pseudomonadati</taxon>
        <taxon>Thermodesulfobacteriota</taxon>
        <taxon>Desulfovibrionia</taxon>
        <taxon>Desulfovibrionales</taxon>
        <taxon>Desulfovibrionaceae</taxon>
        <taxon>Megalodesulfovibrio</taxon>
    </lineage>
</organism>
<protein>
    <submittedName>
        <fullName evidence="1">Putative dimethyladenosine transferase</fullName>
    </submittedName>
</protein>
<dbReference type="PATRIC" id="fig|1121448.10.peg.1043"/>
<keyword evidence="2" id="KW-1185">Reference proteome</keyword>
<reference evidence="2" key="2">
    <citation type="submission" date="2013-07" db="EMBL/GenBank/DDBJ databases">
        <authorList>
            <person name="Morais-Silva F.O."/>
            <person name="Rezende A.M."/>
            <person name="Pimentel C."/>
            <person name="Resende D.M."/>
            <person name="Santos C.I."/>
            <person name="Clemente C."/>
            <person name="de Oliveira L.M."/>
            <person name="da Silva S.M."/>
            <person name="Costa D.A."/>
            <person name="Varela-Raposo A."/>
            <person name="Horacio E.C.A."/>
            <person name="Matos M."/>
            <person name="Flores O."/>
            <person name="Ruiz J.C."/>
            <person name="Rodrigues-Pousada C."/>
        </authorList>
    </citation>
    <scope>NUCLEOTIDE SEQUENCE [LARGE SCALE GENOMIC DNA]</scope>
    <source>
        <strain evidence="2">ATCC 19364 / DSM 1382 / NCIMB 9332 / VKM B-1759</strain>
    </source>
</reference>
<name>T2GAG5_MEGG1</name>
<dbReference type="Proteomes" id="UP000016587">
    <property type="component" value="Chromosome"/>
</dbReference>
<evidence type="ECO:0000313" key="2">
    <source>
        <dbReference type="Proteomes" id="UP000016587"/>
    </source>
</evidence>
<accession>T2GAG5</accession>
<dbReference type="HOGENOM" id="CLU_982556_0_0_7"/>